<protein>
    <submittedName>
        <fullName evidence="1">Uncharacterized protein</fullName>
    </submittedName>
</protein>
<dbReference type="Proteomes" id="UP000494206">
    <property type="component" value="Unassembled WGS sequence"/>
</dbReference>
<organism evidence="1 2">
    <name type="scientific">Caenorhabditis bovis</name>
    <dbReference type="NCBI Taxonomy" id="2654633"/>
    <lineage>
        <taxon>Eukaryota</taxon>
        <taxon>Metazoa</taxon>
        <taxon>Ecdysozoa</taxon>
        <taxon>Nematoda</taxon>
        <taxon>Chromadorea</taxon>
        <taxon>Rhabditida</taxon>
        <taxon>Rhabditina</taxon>
        <taxon>Rhabditomorpha</taxon>
        <taxon>Rhabditoidea</taxon>
        <taxon>Rhabditidae</taxon>
        <taxon>Peloderinae</taxon>
        <taxon>Caenorhabditis</taxon>
    </lineage>
</organism>
<comment type="caution">
    <text evidence="1">The sequence shown here is derived from an EMBL/GenBank/DDBJ whole genome shotgun (WGS) entry which is preliminary data.</text>
</comment>
<proteinExistence type="predicted"/>
<keyword evidence="2" id="KW-1185">Reference proteome</keyword>
<gene>
    <name evidence="1" type="ORF">CBOVIS_LOCUS9698</name>
</gene>
<dbReference type="AlphaFoldDB" id="A0A8S1F7K2"/>
<evidence type="ECO:0000313" key="2">
    <source>
        <dbReference type="Proteomes" id="UP000494206"/>
    </source>
</evidence>
<evidence type="ECO:0000313" key="1">
    <source>
        <dbReference type="EMBL" id="CAB3407836.1"/>
    </source>
</evidence>
<reference evidence="1 2" key="1">
    <citation type="submission" date="2020-04" db="EMBL/GenBank/DDBJ databases">
        <authorList>
            <person name="Laetsch R D."/>
            <person name="Stevens L."/>
            <person name="Kumar S."/>
            <person name="Blaxter L. M."/>
        </authorList>
    </citation>
    <scope>NUCLEOTIDE SEQUENCE [LARGE SCALE GENOMIC DNA]</scope>
</reference>
<sequence length="72" mass="8347">MRSEYKSGGRSLKIHTPTHEIFHHVPDYLTNHITNPHHVHYRGPHGVTYHDPTTGVKNNHGFFVMCRGWTCT</sequence>
<dbReference type="EMBL" id="CADEPM010000006">
    <property type="protein sequence ID" value="CAB3407836.1"/>
    <property type="molecule type" value="Genomic_DNA"/>
</dbReference>
<accession>A0A8S1F7K2</accession>
<name>A0A8S1F7K2_9PELO</name>